<evidence type="ECO:0000313" key="4">
    <source>
        <dbReference type="Proteomes" id="UP000481872"/>
    </source>
</evidence>
<dbReference type="SUPFAM" id="SSF53474">
    <property type="entry name" value="alpha/beta-Hydrolases"/>
    <property type="match status" value="1"/>
</dbReference>
<dbReference type="PRINTS" id="PR00412">
    <property type="entry name" value="EPOXHYDRLASE"/>
</dbReference>
<feature type="domain" description="AB hydrolase-1" evidence="2">
    <location>
        <begin position="25"/>
        <end position="256"/>
    </location>
</feature>
<dbReference type="EMBL" id="JAAGPU010000006">
    <property type="protein sequence ID" value="NEU04294.1"/>
    <property type="molecule type" value="Genomic_DNA"/>
</dbReference>
<dbReference type="InterPro" id="IPR050266">
    <property type="entry name" value="AB_hydrolase_sf"/>
</dbReference>
<keyword evidence="1 3" id="KW-0378">Hydrolase</keyword>
<sequence>MGYYIEVEENVKVYVEDLNPKGKKTIVFLHGWPGSHKLFEYQFDQLPKMGYRCIGIDQRGFGKSDKPFKGYDYNRLSDDVKAVIEALDLKNVILSGHSTGGAIAIRYMARHNEARVSKLALFAAAAPSLIKRSYFPYGLEKKDVDDIIKGTYDDRPKMLRDFGNMFFFQHITEAFSDWFFQLGLEAAGWSTASVANSWLNEEGLFSDLEKINVPTLILHGIHDKVCLFPLAQAQNQGIRNSKLIAFESSGHGLFYDQKEKFNKELIQFIEE</sequence>
<dbReference type="PANTHER" id="PTHR43798:SF31">
    <property type="entry name" value="AB HYDROLASE SUPERFAMILY PROTEIN YCLE"/>
    <property type="match status" value="1"/>
</dbReference>
<dbReference type="Pfam" id="PF00561">
    <property type="entry name" value="Abhydrolase_1"/>
    <property type="match status" value="1"/>
</dbReference>
<protein>
    <submittedName>
        <fullName evidence="3">Alpha/beta hydrolase</fullName>
    </submittedName>
</protein>
<dbReference type="InterPro" id="IPR029058">
    <property type="entry name" value="AB_hydrolase_fold"/>
</dbReference>
<evidence type="ECO:0000259" key="2">
    <source>
        <dbReference type="Pfam" id="PF00561"/>
    </source>
</evidence>
<dbReference type="InterPro" id="IPR000073">
    <property type="entry name" value="AB_hydrolase_1"/>
</dbReference>
<keyword evidence="4" id="KW-1185">Reference proteome</keyword>
<dbReference type="Gene3D" id="3.40.50.1820">
    <property type="entry name" value="alpha/beta hydrolase"/>
    <property type="match status" value="1"/>
</dbReference>
<evidence type="ECO:0000313" key="3">
    <source>
        <dbReference type="EMBL" id="NEU04294.1"/>
    </source>
</evidence>
<proteinExistence type="predicted"/>
<dbReference type="AlphaFoldDB" id="A0A6M0H2A2"/>
<dbReference type="PRINTS" id="PR00111">
    <property type="entry name" value="ABHYDROLASE"/>
</dbReference>
<organism evidence="3 4">
    <name type="scientific">Clostridium senegalense</name>
    <dbReference type="NCBI Taxonomy" id="1465809"/>
    <lineage>
        <taxon>Bacteria</taxon>
        <taxon>Bacillati</taxon>
        <taxon>Bacillota</taxon>
        <taxon>Clostridia</taxon>
        <taxon>Eubacteriales</taxon>
        <taxon>Clostridiaceae</taxon>
        <taxon>Clostridium</taxon>
    </lineage>
</organism>
<dbReference type="PANTHER" id="PTHR43798">
    <property type="entry name" value="MONOACYLGLYCEROL LIPASE"/>
    <property type="match status" value="1"/>
</dbReference>
<reference evidence="3 4" key="1">
    <citation type="submission" date="2020-02" db="EMBL/GenBank/DDBJ databases">
        <title>Genome assembly of a novel Clostridium senegalense strain.</title>
        <authorList>
            <person name="Gupta T.B."/>
            <person name="Jauregui R."/>
            <person name="Maclean P."/>
            <person name="Nawarathana A."/>
            <person name="Brightwell G."/>
        </authorList>
    </citation>
    <scope>NUCLEOTIDE SEQUENCE [LARGE SCALE GENOMIC DNA]</scope>
    <source>
        <strain evidence="3 4">AGRFS4</strain>
    </source>
</reference>
<dbReference type="Proteomes" id="UP000481872">
    <property type="component" value="Unassembled WGS sequence"/>
</dbReference>
<comment type="caution">
    <text evidence="3">The sequence shown here is derived from an EMBL/GenBank/DDBJ whole genome shotgun (WGS) entry which is preliminary data.</text>
</comment>
<dbReference type="InterPro" id="IPR000639">
    <property type="entry name" value="Epox_hydrolase-like"/>
</dbReference>
<accession>A0A6M0H2A2</accession>
<dbReference type="GO" id="GO:0016787">
    <property type="term" value="F:hydrolase activity"/>
    <property type="evidence" value="ECO:0007669"/>
    <property type="project" value="UniProtKB-KW"/>
</dbReference>
<dbReference type="GO" id="GO:0016020">
    <property type="term" value="C:membrane"/>
    <property type="evidence" value="ECO:0007669"/>
    <property type="project" value="TreeGrafter"/>
</dbReference>
<evidence type="ECO:0000256" key="1">
    <source>
        <dbReference type="ARBA" id="ARBA00022801"/>
    </source>
</evidence>
<gene>
    <name evidence="3" type="ORF">G3M99_05335</name>
</gene>
<dbReference type="RefSeq" id="WP_199869458.1">
    <property type="nucleotide sequence ID" value="NZ_JAAGPU010000006.1"/>
</dbReference>
<name>A0A6M0H2A2_9CLOT</name>